<dbReference type="Proteomes" id="UP000222366">
    <property type="component" value="Unassembled WGS sequence"/>
</dbReference>
<keyword evidence="4" id="KW-1185">Reference proteome</keyword>
<dbReference type="InterPro" id="IPR036380">
    <property type="entry name" value="Isochorismatase-like_sf"/>
</dbReference>
<dbReference type="AlphaFoldDB" id="A0A2D0KLV1"/>
<evidence type="ECO:0000313" key="4">
    <source>
        <dbReference type="Proteomes" id="UP000222366"/>
    </source>
</evidence>
<gene>
    <name evidence="3" type="ORF">Xsto_02955</name>
</gene>
<dbReference type="SUPFAM" id="SSF52499">
    <property type="entry name" value="Isochorismatase-like hydrolases"/>
    <property type="match status" value="1"/>
</dbReference>
<dbReference type="InterPro" id="IPR050272">
    <property type="entry name" value="Isochorismatase-like_hydrls"/>
</dbReference>
<dbReference type="GO" id="GO:0016787">
    <property type="term" value="F:hydrolase activity"/>
    <property type="evidence" value="ECO:0007669"/>
    <property type="project" value="UniProtKB-KW"/>
</dbReference>
<sequence>MNSTKTLLELVGAPEKTLDWNKAALVLIDLQKEYSDGALPLGKAGKNAIVNAAKLLDHVRKKHIPVFHVVHHAKAGSALFDPATDNVHFIQGVEANSKEYIITKSLPDSFYNTPLNELLSLTHRNQLILAGFMSHMCVTATTIKALELGYENFVCTDACASRDLKYIDGSIIDADSVHRTAMAALNDRYATLIDCANVIR</sequence>
<dbReference type="PANTHER" id="PTHR43540:SF15">
    <property type="entry name" value="BLR5631 PROTEIN"/>
    <property type="match status" value="1"/>
</dbReference>
<evidence type="ECO:0000313" key="3">
    <source>
        <dbReference type="EMBL" id="PHM64421.1"/>
    </source>
</evidence>
<dbReference type="Gene3D" id="3.40.50.850">
    <property type="entry name" value="Isochorismatase-like"/>
    <property type="match status" value="1"/>
</dbReference>
<dbReference type="InterPro" id="IPR000868">
    <property type="entry name" value="Isochorismatase-like_dom"/>
</dbReference>
<proteinExistence type="predicted"/>
<dbReference type="EMBL" id="NJAJ01000029">
    <property type="protein sequence ID" value="PHM64421.1"/>
    <property type="molecule type" value="Genomic_DNA"/>
</dbReference>
<protein>
    <submittedName>
        <fullName evidence="3">Isochorismatase</fullName>
    </submittedName>
</protein>
<feature type="domain" description="Isochorismatase-like" evidence="2">
    <location>
        <begin position="23"/>
        <end position="194"/>
    </location>
</feature>
<organism evidence="3 4">
    <name type="scientific">Xenorhabdus stockiae</name>
    <dbReference type="NCBI Taxonomy" id="351614"/>
    <lineage>
        <taxon>Bacteria</taxon>
        <taxon>Pseudomonadati</taxon>
        <taxon>Pseudomonadota</taxon>
        <taxon>Gammaproteobacteria</taxon>
        <taxon>Enterobacterales</taxon>
        <taxon>Morganellaceae</taxon>
        <taxon>Xenorhabdus</taxon>
    </lineage>
</organism>
<dbReference type="RefSeq" id="WP_099125484.1">
    <property type="nucleotide sequence ID" value="NZ_CAWNRH010000103.1"/>
</dbReference>
<dbReference type="Pfam" id="PF00857">
    <property type="entry name" value="Isochorismatase"/>
    <property type="match status" value="1"/>
</dbReference>
<accession>A0A2D0KLV1</accession>
<dbReference type="PANTHER" id="PTHR43540">
    <property type="entry name" value="PEROXYUREIDOACRYLATE/UREIDOACRYLATE AMIDOHYDROLASE-RELATED"/>
    <property type="match status" value="1"/>
</dbReference>
<evidence type="ECO:0000256" key="1">
    <source>
        <dbReference type="ARBA" id="ARBA00022801"/>
    </source>
</evidence>
<evidence type="ECO:0000259" key="2">
    <source>
        <dbReference type="Pfam" id="PF00857"/>
    </source>
</evidence>
<dbReference type="CDD" id="cd01014">
    <property type="entry name" value="nicotinamidase_related"/>
    <property type="match status" value="1"/>
</dbReference>
<reference evidence="3 4" key="1">
    <citation type="journal article" date="2017" name="Nat. Microbiol.">
        <title>Natural product diversity associated with the nematode symbionts Photorhabdus and Xenorhabdus.</title>
        <authorList>
            <person name="Tobias N.J."/>
            <person name="Wolff H."/>
            <person name="Djahanschiri B."/>
            <person name="Grundmann F."/>
            <person name="Kronenwerth M."/>
            <person name="Shi Y.M."/>
            <person name="Simonyi S."/>
            <person name="Grun P."/>
            <person name="Shapiro-Ilan D."/>
            <person name="Pidot S.J."/>
            <person name="Stinear T.P."/>
            <person name="Ebersberger I."/>
            <person name="Bode H.B."/>
        </authorList>
    </citation>
    <scope>NUCLEOTIDE SEQUENCE [LARGE SCALE GENOMIC DNA]</scope>
    <source>
        <strain evidence="3 4">DSM 17904</strain>
    </source>
</reference>
<name>A0A2D0KLV1_9GAMM</name>
<comment type="caution">
    <text evidence="3">The sequence shown here is derived from an EMBL/GenBank/DDBJ whole genome shotgun (WGS) entry which is preliminary data.</text>
</comment>
<keyword evidence="1" id="KW-0378">Hydrolase</keyword>